<dbReference type="RefSeq" id="WP_207141992.1">
    <property type="nucleotide sequence ID" value="NZ_JAEKJZ010000003.1"/>
</dbReference>
<dbReference type="Gene3D" id="3.40.50.300">
    <property type="entry name" value="P-loop containing nucleotide triphosphate hydrolases"/>
    <property type="match status" value="1"/>
</dbReference>
<name>A0A939EF97_9HYPH</name>
<dbReference type="SUPFAM" id="SSF52540">
    <property type="entry name" value="P-loop containing nucleoside triphosphate hydrolases"/>
    <property type="match status" value="1"/>
</dbReference>
<organism evidence="1 2">
    <name type="scientific">Roseibium aggregatum</name>
    <dbReference type="NCBI Taxonomy" id="187304"/>
    <lineage>
        <taxon>Bacteria</taxon>
        <taxon>Pseudomonadati</taxon>
        <taxon>Pseudomonadota</taxon>
        <taxon>Alphaproteobacteria</taxon>
        <taxon>Hyphomicrobiales</taxon>
        <taxon>Stappiaceae</taxon>
        <taxon>Roseibium</taxon>
    </lineage>
</organism>
<gene>
    <name evidence="1" type="ORF">JF539_17570</name>
</gene>
<dbReference type="Proteomes" id="UP000664096">
    <property type="component" value="Unassembled WGS sequence"/>
</dbReference>
<accession>A0A939EF97</accession>
<evidence type="ECO:0000313" key="2">
    <source>
        <dbReference type="Proteomes" id="UP000664096"/>
    </source>
</evidence>
<protein>
    <recommendedName>
        <fullName evidence="3">AAA ATPase-like protein</fullName>
    </recommendedName>
</protein>
<sequence length="1086" mass="121888">MRESSRKFLAQLLTDPDMRQEALKVGGGQVLQSMDRWAQSIRSRLEKSDPADDRPISRGLVTAALSFEFDPETIGLSARETGWVAANAALVPGGRTKQLQLHEVERRRILDHPAASEDIHEVLGRIEQEDARILHDPDPDRQALKNAYLRGLLRGNVQTDPGRLGIVKLRALTLARAALEGVSMLAKNAPSLQECRRQMALSELLDPLSIMIGLDQGQPGGQNDRFVGRDKEMTTLRAFVDVLGSESLSEALTRGTDRILSYASDSLTGRKPRLITIEAPGGLGKSTLVAKFVYDHARSEETRFPFAFLDFDRASLQPRSPEQLLVEMARQVGILFPDFEELTQSLRRDIRAALASKAISPSHTYYTRFRDIVSMVLDACGASTFLLTLDTMEIVQADPAAMNGVTTLLQGMTDTGFPELCVAAAGRSGLDELIFARGLDFERKQLELKAFAVRDAREMVSRLGNKLLGSDWNDAWTTKLAGKSTSPEIRREPLTLRLAVEIVRDTEPENRPALIKDIEAMGERADDGFVGALYERRILDHIRDTDAQKLAWPGLVARTVSRDLVRNLLAGLCRLSPENALQAFETLSHEGWIVENEDGLLRHRRDLRARTLPMMRRHDQARFDRVVDALVDYFGSRSSFDAVEEAYYRLLRGRPEDIDWLQDRDWVLDQLADARSDMETGTPGWSLLEARFAERPMALEQMKKLPPTLLWQHLDRAGTSLISLDDRQIEPRVLLALQTGRQPSGPHGAHQFLQVKGGFWNCLEFDRLILPSGPTEDFLFAFLAARLTEAGRTPANWWEDFYPQLIERIAEARGRKNWQALSMALVVARQYDPKLAHMIDDQLCESQLSRTTSSRSVEIALRTLVVHGVKCRPQALATWCLLESSRVLKGMSLAEFAVIAPVFEKFIRSRSRSSQPDSRTRRLLELTRSSELPRNGKFTITDRDTLALLSNTFKTYAQEAGDNPDMAETFSTYVGLRQPEWIVPFAYLLADGLSGTWQDRVQRRLDGDHYNLEAQNSWTQGLFKRKAKAPRDVVGFLTWADNASDLGGAIERLLMDYKPHDGGACMRALLEIRGSVQQDTQSAAPA</sequence>
<proteinExistence type="predicted"/>
<dbReference type="AlphaFoldDB" id="A0A939EF97"/>
<dbReference type="EMBL" id="JAEKJZ010000003">
    <property type="protein sequence ID" value="MBN9672166.1"/>
    <property type="molecule type" value="Genomic_DNA"/>
</dbReference>
<reference evidence="1" key="1">
    <citation type="submission" date="2020-12" db="EMBL/GenBank/DDBJ databases">
        <title>Oil enriched cultivation method for isolating marine PHA-producing bacteria.</title>
        <authorList>
            <person name="Zheng W."/>
            <person name="Yu S."/>
            <person name="Huang Y."/>
        </authorList>
    </citation>
    <scope>NUCLEOTIDE SEQUENCE</scope>
    <source>
        <strain evidence="1">SY-2-12</strain>
    </source>
</reference>
<evidence type="ECO:0000313" key="1">
    <source>
        <dbReference type="EMBL" id="MBN9672166.1"/>
    </source>
</evidence>
<dbReference type="InterPro" id="IPR027417">
    <property type="entry name" value="P-loop_NTPase"/>
</dbReference>
<comment type="caution">
    <text evidence="1">The sequence shown here is derived from an EMBL/GenBank/DDBJ whole genome shotgun (WGS) entry which is preliminary data.</text>
</comment>
<evidence type="ECO:0008006" key="3">
    <source>
        <dbReference type="Google" id="ProtNLM"/>
    </source>
</evidence>